<dbReference type="PANTHER" id="PTHR22602">
    <property type="entry name" value="TRANSFERASE CAF17, MITOCHONDRIAL-RELATED"/>
    <property type="match status" value="1"/>
</dbReference>
<dbReference type="AlphaFoldDB" id="A0A3E0VVS7"/>
<reference evidence="3 4" key="1">
    <citation type="submission" date="2017-04" db="EMBL/GenBank/DDBJ databases">
        <title>Comparative genome analysis of Subtercola boreus.</title>
        <authorList>
            <person name="Cho Y.-J."/>
            <person name="Cho A."/>
            <person name="Kim O.-S."/>
            <person name="Lee J.-I."/>
        </authorList>
    </citation>
    <scope>NUCLEOTIDE SEQUENCE [LARGE SCALE GENOMIC DNA]</scope>
    <source>
        <strain evidence="3 4">P27479</strain>
    </source>
</reference>
<gene>
    <name evidence="3" type="ORF">B7R22_11930</name>
</gene>
<evidence type="ECO:0000313" key="3">
    <source>
        <dbReference type="EMBL" id="RFA13810.1"/>
    </source>
</evidence>
<sequence length="420" mass="43961">MTPSQFLSLPGAVESSGADAGVASHYGNPLREQRMLVGGAIVDLSSRGVISVTGPDRLSWLDSVTSQALKRLMPGDSAETLLLDPSGRVEHAIRVFDDGVTAWLLVDGPEAAPLAAWLDRMRFMLRVEVADRSDEFSTVGWMPGADAALTGSANGVTSAAAIEAFVAAPNDVALTWVDPWTEVVAGGHQYADIDEHPGADFPWRESLVPRSSLVAVVDAARRGELEVAGLLAFEALRIAAWRPRFSTEADERLIPHEVDWIRSAVHLSKGCYRGQETVAKVHNLGHPPRRLVMLHLDGSDAVLPAPGDDVIVQGGEALVSPTAEAPAPASASPDAVTPTDAATAALASAAVGQVTASALHFELGPIALAIVRRSTPVDAALAVRSEGILVAATQEVIVPPAAGAAVGRIPRLPRLGAVRR</sequence>
<feature type="region of interest" description="Disordered" evidence="2">
    <location>
        <begin position="1"/>
        <end position="20"/>
    </location>
</feature>
<dbReference type="SUPFAM" id="SSF103025">
    <property type="entry name" value="Folate-binding domain"/>
    <property type="match status" value="1"/>
</dbReference>
<dbReference type="EMBL" id="NBXB01000033">
    <property type="protein sequence ID" value="RFA13810.1"/>
    <property type="molecule type" value="Genomic_DNA"/>
</dbReference>
<dbReference type="InterPro" id="IPR017703">
    <property type="entry name" value="YgfZ/GCV_T_CS"/>
</dbReference>
<dbReference type="Gene3D" id="3.30.1360.120">
    <property type="entry name" value="Probable tRNA modification gtpase trme, domain 1"/>
    <property type="match status" value="1"/>
</dbReference>
<evidence type="ECO:0000313" key="4">
    <source>
        <dbReference type="Proteomes" id="UP000256541"/>
    </source>
</evidence>
<organism evidence="3 4">
    <name type="scientific">Subtercola boreus</name>
    <dbReference type="NCBI Taxonomy" id="120213"/>
    <lineage>
        <taxon>Bacteria</taxon>
        <taxon>Bacillati</taxon>
        <taxon>Actinomycetota</taxon>
        <taxon>Actinomycetes</taxon>
        <taxon>Micrococcales</taxon>
        <taxon>Microbacteriaceae</taxon>
        <taxon>Subtercola</taxon>
    </lineage>
</organism>
<dbReference type="InterPro" id="IPR027266">
    <property type="entry name" value="TrmE/GcvT-like"/>
</dbReference>
<dbReference type="GO" id="GO:0016226">
    <property type="term" value="P:iron-sulfur cluster assembly"/>
    <property type="evidence" value="ECO:0007669"/>
    <property type="project" value="TreeGrafter"/>
</dbReference>
<protein>
    <submittedName>
        <fullName evidence="3">Folate-binding protein YgfZ</fullName>
    </submittedName>
</protein>
<name>A0A3E0VVS7_9MICO</name>
<dbReference type="NCBIfam" id="TIGR03317">
    <property type="entry name" value="ygfZ_signature"/>
    <property type="match status" value="1"/>
</dbReference>
<dbReference type="OrthoDB" id="9796287at2"/>
<accession>A0A3E0VVS7</accession>
<evidence type="ECO:0000256" key="1">
    <source>
        <dbReference type="ARBA" id="ARBA00022946"/>
    </source>
</evidence>
<dbReference type="InterPro" id="IPR045179">
    <property type="entry name" value="YgfZ/GcvT"/>
</dbReference>
<dbReference type="PANTHER" id="PTHR22602:SF0">
    <property type="entry name" value="TRANSFERASE CAF17, MITOCHONDRIAL-RELATED"/>
    <property type="match status" value="1"/>
</dbReference>
<proteinExistence type="predicted"/>
<comment type="caution">
    <text evidence="3">The sequence shown here is derived from an EMBL/GenBank/DDBJ whole genome shotgun (WGS) entry which is preliminary data.</text>
</comment>
<keyword evidence="1" id="KW-0809">Transit peptide</keyword>
<dbReference type="RefSeq" id="WP_116411990.1">
    <property type="nucleotide sequence ID" value="NZ_NBXB01000033.1"/>
</dbReference>
<evidence type="ECO:0000256" key="2">
    <source>
        <dbReference type="SAM" id="MobiDB-lite"/>
    </source>
</evidence>
<dbReference type="Proteomes" id="UP000256541">
    <property type="component" value="Unassembled WGS sequence"/>
</dbReference>